<evidence type="ECO:0000313" key="2">
    <source>
        <dbReference type="Proteomes" id="UP000053989"/>
    </source>
</evidence>
<sequence>MCTNDSYLLLQHIHSPTIDLKLKRFKISLLTSETHLLALSCHSTSMSHYHV</sequence>
<feature type="non-terminal residue" evidence="1">
    <location>
        <position position="51"/>
    </location>
</feature>
<dbReference type="InParanoid" id="A0A0C3D204"/>
<keyword evidence="2" id="KW-1185">Reference proteome</keyword>
<dbReference type="Proteomes" id="UP000053989">
    <property type="component" value="Unassembled WGS sequence"/>
</dbReference>
<name>A0A0C3D204_9AGAM</name>
<organism evidence="1 2">
    <name type="scientific">Scleroderma citrinum Foug A</name>
    <dbReference type="NCBI Taxonomy" id="1036808"/>
    <lineage>
        <taxon>Eukaryota</taxon>
        <taxon>Fungi</taxon>
        <taxon>Dikarya</taxon>
        <taxon>Basidiomycota</taxon>
        <taxon>Agaricomycotina</taxon>
        <taxon>Agaricomycetes</taxon>
        <taxon>Agaricomycetidae</taxon>
        <taxon>Boletales</taxon>
        <taxon>Sclerodermatineae</taxon>
        <taxon>Sclerodermataceae</taxon>
        <taxon>Scleroderma</taxon>
    </lineage>
</organism>
<reference evidence="2" key="2">
    <citation type="submission" date="2015-01" db="EMBL/GenBank/DDBJ databases">
        <title>Evolutionary Origins and Diversification of the Mycorrhizal Mutualists.</title>
        <authorList>
            <consortium name="DOE Joint Genome Institute"/>
            <consortium name="Mycorrhizal Genomics Consortium"/>
            <person name="Kohler A."/>
            <person name="Kuo A."/>
            <person name="Nagy L.G."/>
            <person name="Floudas D."/>
            <person name="Copeland A."/>
            <person name="Barry K.W."/>
            <person name="Cichocki N."/>
            <person name="Veneault-Fourrey C."/>
            <person name="LaButti K."/>
            <person name="Lindquist E.A."/>
            <person name="Lipzen A."/>
            <person name="Lundell T."/>
            <person name="Morin E."/>
            <person name="Murat C."/>
            <person name="Riley R."/>
            <person name="Ohm R."/>
            <person name="Sun H."/>
            <person name="Tunlid A."/>
            <person name="Henrissat B."/>
            <person name="Grigoriev I.V."/>
            <person name="Hibbett D.S."/>
            <person name="Martin F."/>
        </authorList>
    </citation>
    <scope>NUCLEOTIDE SEQUENCE [LARGE SCALE GENOMIC DNA]</scope>
    <source>
        <strain evidence="2">Foug A</strain>
    </source>
</reference>
<dbReference type="EMBL" id="KN822145">
    <property type="protein sequence ID" value="KIM54865.1"/>
    <property type="molecule type" value="Genomic_DNA"/>
</dbReference>
<evidence type="ECO:0000313" key="1">
    <source>
        <dbReference type="EMBL" id="KIM54865.1"/>
    </source>
</evidence>
<gene>
    <name evidence="1" type="ORF">SCLCIDRAFT_1151828</name>
</gene>
<dbReference type="HOGENOM" id="CLU_3112172_0_0_1"/>
<dbReference type="AlphaFoldDB" id="A0A0C3D204"/>
<protein>
    <submittedName>
        <fullName evidence="1">Uncharacterized protein</fullName>
    </submittedName>
</protein>
<reference evidence="1 2" key="1">
    <citation type="submission" date="2014-04" db="EMBL/GenBank/DDBJ databases">
        <authorList>
            <consortium name="DOE Joint Genome Institute"/>
            <person name="Kuo A."/>
            <person name="Kohler A."/>
            <person name="Nagy L.G."/>
            <person name="Floudas D."/>
            <person name="Copeland A."/>
            <person name="Barry K.W."/>
            <person name="Cichocki N."/>
            <person name="Veneault-Fourrey C."/>
            <person name="LaButti K."/>
            <person name="Lindquist E.A."/>
            <person name="Lipzen A."/>
            <person name="Lundell T."/>
            <person name="Morin E."/>
            <person name="Murat C."/>
            <person name="Sun H."/>
            <person name="Tunlid A."/>
            <person name="Henrissat B."/>
            <person name="Grigoriev I.V."/>
            <person name="Hibbett D.S."/>
            <person name="Martin F."/>
            <person name="Nordberg H.P."/>
            <person name="Cantor M.N."/>
            <person name="Hua S.X."/>
        </authorList>
    </citation>
    <scope>NUCLEOTIDE SEQUENCE [LARGE SCALE GENOMIC DNA]</scope>
    <source>
        <strain evidence="1 2">Foug A</strain>
    </source>
</reference>
<proteinExistence type="predicted"/>
<accession>A0A0C3D204</accession>